<evidence type="ECO:0000313" key="3">
    <source>
        <dbReference type="Proteomes" id="UP000001968"/>
    </source>
</evidence>
<dbReference type="NCBIfam" id="NF040628">
    <property type="entry name" value="GT-D_rel"/>
    <property type="match status" value="1"/>
</dbReference>
<dbReference type="OrthoDB" id="2080234at2"/>
<dbReference type="Pfam" id="PF22882">
    <property type="entry name" value="GT-D-like"/>
    <property type="match status" value="1"/>
</dbReference>
<dbReference type="HOGENOM" id="CLU_787390_0_0_9"/>
<gene>
    <name evidence="2" type="ordered locus">Swol_2098</name>
</gene>
<sequence length="352" mass="39006">MQLKYGYSRGLKLNLSDPQIDGSTAGYGKIALPGGYGRAGFKIRSRSWSKFKAPGKRDEVLREHAILESRIMDMAELGEHIFYALGQQQGFSLIRLGDSELIILAQDIVFPTNLELKKWAGLMAALSHDPELGDGDNEASRWEDFLSLSGVQFPDKGAQDYLIKALHSATLVGIPTTNRPGRSAAHIRLIQGFQTTLFKVLEKLQIPLNAMRFCDSAAHYMIHASGLLRQILLPDQYPGLRERYSLPYSKPRVLLIGNRAAEFAEFLTANNCDIVGAISRVGMNNIEEVIQESYYYSFELALVSAGSAAKYICSSISARGKVALDTGQLFDVLLASGQFDHQGFKIPYYLML</sequence>
<dbReference type="InterPro" id="IPR049785">
    <property type="entry name" value="GT-D-like_firm"/>
</dbReference>
<evidence type="ECO:0000313" key="2">
    <source>
        <dbReference type="EMBL" id="ABI69390.1"/>
    </source>
</evidence>
<dbReference type="STRING" id="335541.Swol_2098"/>
<proteinExistence type="predicted"/>
<dbReference type="Proteomes" id="UP000001968">
    <property type="component" value="Chromosome"/>
</dbReference>
<evidence type="ECO:0000259" key="1">
    <source>
        <dbReference type="Pfam" id="PF22882"/>
    </source>
</evidence>
<keyword evidence="3" id="KW-1185">Reference proteome</keyword>
<accession>Q0AV64</accession>
<organism evidence="2 3">
    <name type="scientific">Syntrophomonas wolfei subsp. wolfei (strain DSM 2245B / Goettingen)</name>
    <dbReference type="NCBI Taxonomy" id="335541"/>
    <lineage>
        <taxon>Bacteria</taxon>
        <taxon>Bacillati</taxon>
        <taxon>Bacillota</taxon>
        <taxon>Clostridia</taxon>
        <taxon>Eubacteriales</taxon>
        <taxon>Syntrophomonadaceae</taxon>
        <taxon>Syntrophomonas</taxon>
    </lineage>
</organism>
<dbReference type="InterPro" id="IPR055171">
    <property type="entry name" value="GT-D-like"/>
</dbReference>
<feature type="domain" description="GT-D fold-like" evidence="1">
    <location>
        <begin position="73"/>
        <end position="332"/>
    </location>
</feature>
<dbReference type="AlphaFoldDB" id="Q0AV64"/>
<dbReference type="RefSeq" id="WP_011641481.1">
    <property type="nucleotide sequence ID" value="NC_008346.1"/>
</dbReference>
<dbReference type="eggNOG" id="COG0457">
    <property type="taxonomic scope" value="Bacteria"/>
</dbReference>
<dbReference type="KEGG" id="swo:Swol_2098"/>
<protein>
    <recommendedName>
        <fullName evidence="1">GT-D fold-like domain-containing protein</fullName>
    </recommendedName>
</protein>
<dbReference type="EMBL" id="CP000448">
    <property type="protein sequence ID" value="ABI69390.1"/>
    <property type="molecule type" value="Genomic_DNA"/>
</dbReference>
<name>Q0AV64_SYNWW</name>
<reference evidence="3" key="1">
    <citation type="journal article" date="2010" name="Environ. Microbiol.">
        <title>The genome of Syntrophomonas wolfei: new insights into syntrophic metabolism and biohydrogen production.</title>
        <authorList>
            <person name="Sieber J.R."/>
            <person name="Sims D.R."/>
            <person name="Han C."/>
            <person name="Kim E."/>
            <person name="Lykidis A."/>
            <person name="Lapidus A.L."/>
            <person name="McDonnald E."/>
            <person name="Rohlin L."/>
            <person name="Culley D.E."/>
            <person name="Gunsalus R."/>
            <person name="McInerney M.J."/>
        </authorList>
    </citation>
    <scope>NUCLEOTIDE SEQUENCE [LARGE SCALE GENOMIC DNA]</scope>
    <source>
        <strain evidence="3">DSM 2245B / Goettingen</strain>
    </source>
</reference>